<dbReference type="SMART" id="SM00062">
    <property type="entry name" value="PBPb"/>
    <property type="match status" value="1"/>
</dbReference>
<evidence type="ECO:0000256" key="2">
    <source>
        <dbReference type="SAM" id="MobiDB-lite"/>
    </source>
</evidence>
<dbReference type="SUPFAM" id="SSF53850">
    <property type="entry name" value="Periplasmic binding protein-like II"/>
    <property type="match status" value="1"/>
</dbReference>
<sequence>MIAMLVSASGCGRSAEPAVGGGNSTSAATDADATAESLVPADLKEKGVLKAATAEGYPPMEMYKEGTTELIGVDPELAELIAGQLGLEFEITNASFPGLIPGLQSNQWDIAISSMSDTEERRQAVDFVDYFVAGGAIMVNKGNPEGITNISDLCGLNVVGAKGSSNLAILQDYSESECSEPMTISESEDAPTGLLQLDTGRAVATVVDYPVAAELAAKSGKYEVLEEQYEAGPWGIAIDKSDPELTNAVKTALQELIEDGRYQTLLEKYGVANAGVEVAEINAGQ</sequence>
<dbReference type="InterPro" id="IPR001638">
    <property type="entry name" value="Solute-binding_3/MltF_N"/>
</dbReference>
<proteinExistence type="predicted"/>
<feature type="region of interest" description="Disordered" evidence="2">
    <location>
        <begin position="13"/>
        <end position="33"/>
    </location>
</feature>
<feature type="compositionally biased region" description="Low complexity" evidence="2">
    <location>
        <begin position="24"/>
        <end position="33"/>
    </location>
</feature>
<gene>
    <name evidence="4" type="ORF">LJ757_11500</name>
</gene>
<dbReference type="Proteomes" id="UP001139158">
    <property type="component" value="Unassembled WGS sequence"/>
</dbReference>
<dbReference type="Pfam" id="PF00497">
    <property type="entry name" value="SBP_bac_3"/>
    <property type="match status" value="1"/>
</dbReference>
<keyword evidence="5" id="KW-1185">Reference proteome</keyword>
<dbReference type="CDD" id="cd01004">
    <property type="entry name" value="PBP2_MidA_like"/>
    <property type="match status" value="1"/>
</dbReference>
<dbReference type="PANTHER" id="PTHR35936:SF17">
    <property type="entry name" value="ARGININE-BINDING EXTRACELLULAR PROTEIN ARTP"/>
    <property type="match status" value="1"/>
</dbReference>
<dbReference type="PANTHER" id="PTHR35936">
    <property type="entry name" value="MEMBRANE-BOUND LYTIC MUREIN TRANSGLYCOSYLASE F"/>
    <property type="match status" value="1"/>
</dbReference>
<evidence type="ECO:0000313" key="4">
    <source>
        <dbReference type="EMBL" id="MCC3298426.1"/>
    </source>
</evidence>
<reference evidence="4" key="1">
    <citation type="submission" date="2021-10" db="EMBL/GenBank/DDBJ databases">
        <title>Novel species in genus Arthrobacter.</title>
        <authorList>
            <person name="Liu Y."/>
        </authorList>
    </citation>
    <scope>NUCLEOTIDE SEQUENCE</scope>
    <source>
        <strain evidence="4">Zg-Y453</strain>
    </source>
</reference>
<name>A0A9X1MF16_9MICC</name>
<dbReference type="RefSeq" id="WP_227896295.1">
    <property type="nucleotide sequence ID" value="NZ_CP099466.1"/>
</dbReference>
<dbReference type="AlphaFoldDB" id="A0A9X1MF16"/>
<evidence type="ECO:0000313" key="5">
    <source>
        <dbReference type="Proteomes" id="UP001139158"/>
    </source>
</evidence>
<comment type="caution">
    <text evidence="4">The sequence shown here is derived from an EMBL/GenBank/DDBJ whole genome shotgun (WGS) entry which is preliminary data.</text>
</comment>
<accession>A0A9X1MF16</accession>
<evidence type="ECO:0000259" key="3">
    <source>
        <dbReference type="SMART" id="SM00062"/>
    </source>
</evidence>
<protein>
    <submittedName>
        <fullName evidence="4">ABC transporter substrate-binding protein</fullName>
    </submittedName>
</protein>
<feature type="domain" description="Solute-binding protein family 3/N-terminal" evidence="3">
    <location>
        <begin position="48"/>
        <end position="273"/>
    </location>
</feature>
<dbReference type="Gene3D" id="3.40.190.10">
    <property type="entry name" value="Periplasmic binding protein-like II"/>
    <property type="match status" value="2"/>
</dbReference>
<keyword evidence="1" id="KW-0732">Signal</keyword>
<evidence type="ECO:0000256" key="1">
    <source>
        <dbReference type="ARBA" id="ARBA00022729"/>
    </source>
</evidence>
<organism evidence="4 5">
    <name type="scientific">Arthrobacter caoxuetaonis</name>
    <dbReference type="NCBI Taxonomy" id="2886935"/>
    <lineage>
        <taxon>Bacteria</taxon>
        <taxon>Bacillati</taxon>
        <taxon>Actinomycetota</taxon>
        <taxon>Actinomycetes</taxon>
        <taxon>Micrococcales</taxon>
        <taxon>Micrococcaceae</taxon>
        <taxon>Arthrobacter</taxon>
    </lineage>
</organism>
<dbReference type="EMBL" id="JAJFZV010000011">
    <property type="protein sequence ID" value="MCC3298426.1"/>
    <property type="molecule type" value="Genomic_DNA"/>
</dbReference>